<proteinExistence type="predicted"/>
<keyword evidence="6" id="KW-0007">Acetylation</keyword>
<keyword evidence="18" id="KW-1185">Reference proteome</keyword>
<evidence type="ECO:0000256" key="9">
    <source>
        <dbReference type="ARBA" id="ARBA00023235"/>
    </source>
</evidence>
<dbReference type="CDD" id="cd06558">
    <property type="entry name" value="crotonase-like"/>
    <property type="match status" value="1"/>
</dbReference>
<comment type="catalytic activity">
    <reaction evidence="13">
        <text>(3Z)-octenoyl-CoA = (2E)-octenoyl-CoA</text>
        <dbReference type="Rhea" id="RHEA:46044"/>
        <dbReference type="ChEBI" id="CHEBI:62242"/>
        <dbReference type="ChEBI" id="CHEBI:85640"/>
    </reaction>
    <physiologicalReaction direction="left-to-right" evidence="13">
        <dbReference type="Rhea" id="RHEA:46045"/>
    </physiologicalReaction>
</comment>
<evidence type="ECO:0000256" key="5">
    <source>
        <dbReference type="ARBA" id="ARBA00022946"/>
    </source>
</evidence>
<dbReference type="PANTHER" id="PTHR11941">
    <property type="entry name" value="ENOYL-COA HYDRATASE-RELATED"/>
    <property type="match status" value="1"/>
</dbReference>
<comment type="catalytic activity">
    <reaction evidence="10">
        <text>(3Z)-decenoyl-CoA = (2E)-decenoyl-CoA</text>
        <dbReference type="Rhea" id="RHEA:77195"/>
        <dbReference type="ChEBI" id="CHEBI:61406"/>
        <dbReference type="ChEBI" id="CHEBI:195601"/>
    </reaction>
    <physiologicalReaction direction="left-to-right" evidence="10">
        <dbReference type="Rhea" id="RHEA:77196"/>
    </physiologicalReaction>
</comment>
<dbReference type="GO" id="GO:0005759">
    <property type="term" value="C:mitochondrial matrix"/>
    <property type="evidence" value="ECO:0007669"/>
    <property type="project" value="UniProtKB-SubCell"/>
</dbReference>
<evidence type="ECO:0000256" key="16">
    <source>
        <dbReference type="ARBA" id="ARBA00083575"/>
    </source>
</evidence>
<protein>
    <recommendedName>
        <fullName evidence="15">Enoyl-CoA delta isomerase 1, mitochondrial</fullName>
    </recommendedName>
    <alternativeName>
        <fullName evidence="16">3,2-trans-enoyl-CoA isomerase</fullName>
    </alternativeName>
</protein>
<evidence type="ECO:0000256" key="4">
    <source>
        <dbReference type="ARBA" id="ARBA00022832"/>
    </source>
</evidence>
<comment type="subunit">
    <text evidence="3">Homotrimer.</text>
</comment>
<evidence type="ECO:0000256" key="1">
    <source>
        <dbReference type="ARBA" id="ARBA00004305"/>
    </source>
</evidence>
<accession>A0ABD2P2G7</accession>
<evidence type="ECO:0000256" key="6">
    <source>
        <dbReference type="ARBA" id="ARBA00022990"/>
    </source>
</evidence>
<comment type="catalytic activity">
    <reaction evidence="12">
        <text>(3Z)-dodecenoyl-CoA = (2E)-dodecenoyl-CoA</text>
        <dbReference type="Rhea" id="RHEA:23716"/>
        <dbReference type="ChEBI" id="CHEBI:57330"/>
        <dbReference type="ChEBI" id="CHEBI:58543"/>
        <dbReference type="EC" id="5.3.3.8"/>
    </reaction>
    <physiologicalReaction direction="left-to-right" evidence="12">
        <dbReference type="Rhea" id="RHEA:23717"/>
    </physiologicalReaction>
</comment>
<gene>
    <name evidence="17" type="ORF">HHI36_019254</name>
</gene>
<keyword evidence="8" id="KW-0496">Mitochondrion</keyword>
<dbReference type="InterPro" id="IPR001753">
    <property type="entry name" value="Enoyl-CoA_hydra/iso"/>
</dbReference>
<comment type="subcellular location">
    <subcellularLocation>
        <location evidence="1">Mitochondrion matrix</location>
    </subcellularLocation>
</comment>
<evidence type="ECO:0000256" key="10">
    <source>
        <dbReference type="ARBA" id="ARBA00050938"/>
    </source>
</evidence>
<organism evidence="17 18">
    <name type="scientific">Cryptolaemus montrouzieri</name>
    <dbReference type="NCBI Taxonomy" id="559131"/>
    <lineage>
        <taxon>Eukaryota</taxon>
        <taxon>Metazoa</taxon>
        <taxon>Ecdysozoa</taxon>
        <taxon>Arthropoda</taxon>
        <taxon>Hexapoda</taxon>
        <taxon>Insecta</taxon>
        <taxon>Pterygota</taxon>
        <taxon>Neoptera</taxon>
        <taxon>Endopterygota</taxon>
        <taxon>Coleoptera</taxon>
        <taxon>Polyphaga</taxon>
        <taxon>Cucujiformia</taxon>
        <taxon>Coccinelloidea</taxon>
        <taxon>Coccinellidae</taxon>
        <taxon>Scymninae</taxon>
        <taxon>Scymnini</taxon>
        <taxon>Cryptolaemus</taxon>
    </lineage>
</organism>
<keyword evidence="7" id="KW-0443">Lipid metabolism</keyword>
<dbReference type="Gene3D" id="6.10.250.170">
    <property type="match status" value="1"/>
</dbReference>
<dbReference type="AlphaFoldDB" id="A0ABD2P2G7"/>
<dbReference type="Pfam" id="PF00378">
    <property type="entry name" value="ECH_1"/>
    <property type="match status" value="1"/>
</dbReference>
<keyword evidence="5" id="KW-0809">Transit peptide</keyword>
<evidence type="ECO:0000256" key="2">
    <source>
        <dbReference type="ARBA" id="ARBA00005005"/>
    </source>
</evidence>
<comment type="function">
    <text evidence="14">Key enzyme of fatty acid beta-oxidation. Able to isomerize both 3-cis (3Z) and 3-trans (3E) double bonds into the 2-trans (2E) form in a range of enoyl-CoA species, with a preference for (3Z)-enoyl-CoAs over (3E)-enoyl-CoAs. The catalytic efficiency of this enzyme is not affected by the fatty acyl chain length.</text>
</comment>
<evidence type="ECO:0000256" key="14">
    <source>
        <dbReference type="ARBA" id="ARBA00056147"/>
    </source>
</evidence>
<comment type="catalytic activity">
    <reaction evidence="11">
        <text>(2E)-tetradecenoyl-CoA = (3Z)-tetradecenoyl-CoA</text>
        <dbReference type="Rhea" id="RHEA:29847"/>
        <dbReference type="ChEBI" id="CHEBI:61405"/>
        <dbReference type="ChEBI" id="CHEBI:61968"/>
    </reaction>
    <physiologicalReaction direction="right-to-left" evidence="11">
        <dbReference type="Rhea" id="RHEA:29849"/>
    </physiologicalReaction>
</comment>
<dbReference type="FunFam" id="3.90.226.10:FF:000034">
    <property type="entry name" value="Enoyl-CoA delta isomerase 1"/>
    <property type="match status" value="1"/>
</dbReference>
<evidence type="ECO:0000313" key="18">
    <source>
        <dbReference type="Proteomes" id="UP001516400"/>
    </source>
</evidence>
<sequence length="276" mass="30505">MFLRRSVTLAMSLKNYSSEAKNLVAVAVNNQTGVATVTLQRPPVNSLNLELLNELSSALTELEEKKARGIILKSSSDSVFSAGLDIHEFSNTEEGRLKKFWTALQDVWIKLYGHSAPTVACINGHAPAGGCLLALSCEYRVMLKQKTIGLNETKLGIVAPLWFIASMENVIGRRLTELSLTTGKMYTTEEALKIGLIDEIAEDTNDAVSKSENFLKLFQNISPFARSQTKKFIRGNTVQSLVKTREADLKAFIDDITSEKVQKGLKVYMESLKKGK</sequence>
<comment type="pathway">
    <text evidence="2">Lipid metabolism; fatty acid beta-oxidation.</text>
</comment>
<dbReference type="PANTHER" id="PTHR11941:SF45">
    <property type="entry name" value="ENOYL-COA DELTA ISOMERASE 1, MITOCHONDRIAL"/>
    <property type="match status" value="1"/>
</dbReference>
<dbReference type="Proteomes" id="UP001516400">
    <property type="component" value="Unassembled WGS sequence"/>
</dbReference>
<dbReference type="GO" id="GO:0004165">
    <property type="term" value="F:delta(3)-delta(2)-enoyl-CoA isomerase activity"/>
    <property type="evidence" value="ECO:0007669"/>
    <property type="project" value="UniProtKB-EC"/>
</dbReference>
<dbReference type="SUPFAM" id="SSF52096">
    <property type="entry name" value="ClpP/crotonase"/>
    <property type="match status" value="1"/>
</dbReference>
<dbReference type="EMBL" id="JABFTP020000165">
    <property type="protein sequence ID" value="KAL3285130.1"/>
    <property type="molecule type" value="Genomic_DNA"/>
</dbReference>
<evidence type="ECO:0000256" key="3">
    <source>
        <dbReference type="ARBA" id="ARBA00011233"/>
    </source>
</evidence>
<keyword evidence="4" id="KW-0276">Fatty acid metabolism</keyword>
<evidence type="ECO:0000256" key="12">
    <source>
        <dbReference type="ARBA" id="ARBA00052376"/>
    </source>
</evidence>
<dbReference type="Gene3D" id="3.90.226.10">
    <property type="entry name" value="2-enoyl-CoA Hydratase, Chain A, domain 1"/>
    <property type="match status" value="1"/>
</dbReference>
<evidence type="ECO:0000256" key="7">
    <source>
        <dbReference type="ARBA" id="ARBA00023098"/>
    </source>
</evidence>
<dbReference type="InterPro" id="IPR029045">
    <property type="entry name" value="ClpP/crotonase-like_dom_sf"/>
</dbReference>
<evidence type="ECO:0000256" key="8">
    <source>
        <dbReference type="ARBA" id="ARBA00023128"/>
    </source>
</evidence>
<evidence type="ECO:0000256" key="15">
    <source>
        <dbReference type="ARBA" id="ARBA00068317"/>
    </source>
</evidence>
<keyword evidence="9" id="KW-0413">Isomerase</keyword>
<name>A0ABD2P2G7_9CUCU</name>
<evidence type="ECO:0000313" key="17">
    <source>
        <dbReference type="EMBL" id="KAL3285130.1"/>
    </source>
</evidence>
<evidence type="ECO:0000256" key="13">
    <source>
        <dbReference type="ARBA" id="ARBA00052542"/>
    </source>
</evidence>
<comment type="caution">
    <text evidence="17">The sequence shown here is derived from an EMBL/GenBank/DDBJ whole genome shotgun (WGS) entry which is preliminary data.</text>
</comment>
<evidence type="ECO:0000256" key="11">
    <source>
        <dbReference type="ARBA" id="ARBA00051293"/>
    </source>
</evidence>
<reference evidence="17 18" key="1">
    <citation type="journal article" date="2021" name="BMC Biol.">
        <title>Horizontally acquired antibacterial genes associated with adaptive radiation of ladybird beetles.</title>
        <authorList>
            <person name="Li H.S."/>
            <person name="Tang X.F."/>
            <person name="Huang Y.H."/>
            <person name="Xu Z.Y."/>
            <person name="Chen M.L."/>
            <person name="Du X.Y."/>
            <person name="Qiu B.Y."/>
            <person name="Chen P.T."/>
            <person name="Zhang W."/>
            <person name="Slipinski A."/>
            <person name="Escalona H.E."/>
            <person name="Waterhouse R.M."/>
            <person name="Zwick A."/>
            <person name="Pang H."/>
        </authorList>
    </citation>
    <scope>NUCLEOTIDE SEQUENCE [LARGE SCALE GENOMIC DNA]</scope>
    <source>
        <strain evidence="17">SYSU2018</strain>
    </source>
</reference>
<dbReference type="GO" id="GO:0006631">
    <property type="term" value="P:fatty acid metabolic process"/>
    <property type="evidence" value="ECO:0007669"/>
    <property type="project" value="UniProtKB-KW"/>
</dbReference>